<sequence>MSLIKMSYNHKDIDGVKELLMIYDKANEEKARYEATGEIKEYPLIVLEGLDGSGFVISEFFDIKPLLNFILGKSSISKRVAKK</sequence>
<gene>
    <name evidence="1" type="ORF">NQ314_017608</name>
</gene>
<comment type="caution">
    <text evidence="1">The sequence shown here is derived from an EMBL/GenBank/DDBJ whole genome shotgun (WGS) entry which is preliminary data.</text>
</comment>
<organism evidence="1 2">
    <name type="scientific">Rhamnusium bicolor</name>
    <dbReference type="NCBI Taxonomy" id="1586634"/>
    <lineage>
        <taxon>Eukaryota</taxon>
        <taxon>Metazoa</taxon>
        <taxon>Ecdysozoa</taxon>
        <taxon>Arthropoda</taxon>
        <taxon>Hexapoda</taxon>
        <taxon>Insecta</taxon>
        <taxon>Pterygota</taxon>
        <taxon>Neoptera</taxon>
        <taxon>Endopterygota</taxon>
        <taxon>Coleoptera</taxon>
        <taxon>Polyphaga</taxon>
        <taxon>Cucujiformia</taxon>
        <taxon>Chrysomeloidea</taxon>
        <taxon>Cerambycidae</taxon>
        <taxon>Lepturinae</taxon>
        <taxon>Rhagiini</taxon>
        <taxon>Rhamnusium</taxon>
    </lineage>
</organism>
<accession>A0AAV8WVD6</accession>
<reference evidence="1" key="1">
    <citation type="journal article" date="2023" name="Insect Mol. Biol.">
        <title>Genome sequencing provides insights into the evolution of gene families encoding plant cell wall-degrading enzymes in longhorned beetles.</title>
        <authorList>
            <person name="Shin N.R."/>
            <person name="Okamura Y."/>
            <person name="Kirsch R."/>
            <person name="Pauchet Y."/>
        </authorList>
    </citation>
    <scope>NUCLEOTIDE SEQUENCE</scope>
    <source>
        <strain evidence="1">RBIC_L_NR</strain>
    </source>
</reference>
<evidence type="ECO:0000313" key="1">
    <source>
        <dbReference type="EMBL" id="KAJ8929681.1"/>
    </source>
</evidence>
<evidence type="ECO:0000313" key="2">
    <source>
        <dbReference type="Proteomes" id="UP001162156"/>
    </source>
</evidence>
<protein>
    <submittedName>
        <fullName evidence="1">Uncharacterized protein</fullName>
    </submittedName>
</protein>
<keyword evidence="2" id="KW-1185">Reference proteome</keyword>
<dbReference type="AlphaFoldDB" id="A0AAV8WVD6"/>
<dbReference type="EMBL" id="JANEYF010004917">
    <property type="protein sequence ID" value="KAJ8929681.1"/>
    <property type="molecule type" value="Genomic_DNA"/>
</dbReference>
<proteinExistence type="predicted"/>
<name>A0AAV8WVD6_9CUCU</name>
<dbReference type="Proteomes" id="UP001162156">
    <property type="component" value="Unassembled WGS sequence"/>
</dbReference>